<evidence type="ECO:0000313" key="1">
    <source>
        <dbReference type="EMBL" id="CAI8585326.1"/>
    </source>
</evidence>
<name>A0AAV0YH63_VICFA</name>
<evidence type="ECO:0000313" key="2">
    <source>
        <dbReference type="Proteomes" id="UP001157006"/>
    </source>
</evidence>
<dbReference type="Proteomes" id="UP001157006">
    <property type="component" value="Unassembled WGS sequence"/>
</dbReference>
<comment type="caution">
    <text evidence="1">The sequence shown here is derived from an EMBL/GenBank/DDBJ whole genome shotgun (WGS) entry which is preliminary data.</text>
</comment>
<sequence length="133" mass="15650">MMESWELFLPTSCRILSIYPLWSGLSRHRHPSIRLDELFQPVQTKNKWLSRCKVDFVHPEFEQVLRLLLTRYLLLWRYMFLWRPAAVEVSAPETVEVSPETIEVSSVDVEVHANVEVPVEEVPSHPSIINIRQ</sequence>
<dbReference type="AlphaFoldDB" id="A0AAV0YH63"/>
<accession>A0AAV0YH63</accession>
<organism evidence="1 2">
    <name type="scientific">Vicia faba</name>
    <name type="common">Broad bean</name>
    <name type="synonym">Faba vulgaris</name>
    <dbReference type="NCBI Taxonomy" id="3906"/>
    <lineage>
        <taxon>Eukaryota</taxon>
        <taxon>Viridiplantae</taxon>
        <taxon>Streptophyta</taxon>
        <taxon>Embryophyta</taxon>
        <taxon>Tracheophyta</taxon>
        <taxon>Spermatophyta</taxon>
        <taxon>Magnoliopsida</taxon>
        <taxon>eudicotyledons</taxon>
        <taxon>Gunneridae</taxon>
        <taxon>Pentapetalae</taxon>
        <taxon>rosids</taxon>
        <taxon>fabids</taxon>
        <taxon>Fabales</taxon>
        <taxon>Fabaceae</taxon>
        <taxon>Papilionoideae</taxon>
        <taxon>50 kb inversion clade</taxon>
        <taxon>NPAAA clade</taxon>
        <taxon>Hologalegina</taxon>
        <taxon>IRL clade</taxon>
        <taxon>Fabeae</taxon>
        <taxon>Vicia</taxon>
    </lineage>
</organism>
<protein>
    <submittedName>
        <fullName evidence="1">Uncharacterized protein</fullName>
    </submittedName>
</protein>
<reference evidence="1 2" key="1">
    <citation type="submission" date="2023-01" db="EMBL/GenBank/DDBJ databases">
        <authorList>
            <person name="Kreplak J."/>
        </authorList>
    </citation>
    <scope>NUCLEOTIDE SEQUENCE [LARGE SCALE GENOMIC DNA]</scope>
</reference>
<dbReference type="EMBL" id="CATIWC010003515">
    <property type="protein sequence ID" value="CAI8585326.1"/>
    <property type="molecule type" value="Genomic_DNA"/>
</dbReference>
<keyword evidence="2" id="KW-1185">Reference proteome</keyword>
<proteinExistence type="predicted"/>
<gene>
    <name evidence="1" type="ORF">VFH_U118200</name>
</gene>